<dbReference type="AlphaFoldDB" id="A0A9P8EJ56"/>
<organism evidence="3 4">
    <name type="scientific">Aureobasidium melanogenum</name>
    <name type="common">Aureobasidium pullulans var. melanogenum</name>
    <dbReference type="NCBI Taxonomy" id="46634"/>
    <lineage>
        <taxon>Eukaryota</taxon>
        <taxon>Fungi</taxon>
        <taxon>Dikarya</taxon>
        <taxon>Ascomycota</taxon>
        <taxon>Pezizomycotina</taxon>
        <taxon>Dothideomycetes</taxon>
        <taxon>Dothideomycetidae</taxon>
        <taxon>Dothideales</taxon>
        <taxon>Saccotheciaceae</taxon>
        <taxon>Aureobasidium</taxon>
    </lineage>
</organism>
<evidence type="ECO:0000313" key="4">
    <source>
        <dbReference type="Proteomes" id="UP000779574"/>
    </source>
</evidence>
<dbReference type="InterPro" id="IPR001810">
    <property type="entry name" value="F-box_dom"/>
</dbReference>
<evidence type="ECO:0000259" key="2">
    <source>
        <dbReference type="Pfam" id="PF12937"/>
    </source>
</evidence>
<gene>
    <name evidence="3" type="ORF">KCU76_g7696</name>
</gene>
<dbReference type="EMBL" id="JAHFXF010000281">
    <property type="protein sequence ID" value="KAG9691105.1"/>
    <property type="molecule type" value="Genomic_DNA"/>
</dbReference>
<feature type="domain" description="F-box" evidence="2">
    <location>
        <begin position="81"/>
        <end position="117"/>
    </location>
</feature>
<dbReference type="Proteomes" id="UP000779574">
    <property type="component" value="Unassembled WGS sequence"/>
</dbReference>
<feature type="non-terminal residue" evidence="3">
    <location>
        <position position="368"/>
    </location>
</feature>
<feature type="compositionally biased region" description="Low complexity" evidence="1">
    <location>
        <begin position="58"/>
        <end position="67"/>
    </location>
</feature>
<feature type="region of interest" description="Disordered" evidence="1">
    <location>
        <begin position="36"/>
        <end position="67"/>
    </location>
</feature>
<dbReference type="InterPro" id="IPR036047">
    <property type="entry name" value="F-box-like_dom_sf"/>
</dbReference>
<feature type="compositionally biased region" description="Low complexity" evidence="1">
    <location>
        <begin position="40"/>
        <end position="51"/>
    </location>
</feature>
<dbReference type="Pfam" id="PF12937">
    <property type="entry name" value="F-box-like"/>
    <property type="match status" value="1"/>
</dbReference>
<name>A0A9P8EJ56_AURME</name>
<evidence type="ECO:0000256" key="1">
    <source>
        <dbReference type="SAM" id="MobiDB-lite"/>
    </source>
</evidence>
<reference evidence="3" key="1">
    <citation type="journal article" date="2021" name="J Fungi (Basel)">
        <title>Virulence traits and population genomics of the black yeast Aureobasidium melanogenum.</title>
        <authorList>
            <person name="Cernosa A."/>
            <person name="Sun X."/>
            <person name="Gostincar C."/>
            <person name="Fang C."/>
            <person name="Gunde-Cimerman N."/>
            <person name="Song Z."/>
        </authorList>
    </citation>
    <scope>NUCLEOTIDE SEQUENCE</scope>
    <source>
        <strain evidence="3">EXF-9911</strain>
    </source>
</reference>
<proteinExistence type="predicted"/>
<sequence length="368" mass="41782">MLYRYPLPKSRYIEEHGMNSGPLVFWYESDSDGYESDDNTSTTSIKSIQTKPMQETESSSPDQSSMSDFKETIDTVAPSFILALPPEVLLQILKNPKLFADDLANLRLVCRQFNLYATKIFAMESFQGSLCLGSSSREFTRLAAICSSALRPFVESVRFVPPHSSQVTGVDTKPHADYSALRRIDFESPLDMAGSARDLGDLLALAKQLEIFAFSSARFDTGVRWYEQQGLSKCHNEKNVTIRKRRDREEVDAILSRLRSDCLTELHLADMAFSVRTLKALLERHRGTIRNFSLRGCELRQGSCPALLQWILQNLPGMEQIDLHHVYEIRAQPWGPWGYLKPVVKDLVTMIGRESIETYIASLQEQVK</sequence>
<dbReference type="SUPFAM" id="SSF81383">
    <property type="entry name" value="F-box domain"/>
    <property type="match status" value="1"/>
</dbReference>
<comment type="caution">
    <text evidence="3">The sequence shown here is derived from an EMBL/GenBank/DDBJ whole genome shotgun (WGS) entry which is preliminary data.</text>
</comment>
<accession>A0A9P8EJ56</accession>
<protein>
    <recommendedName>
        <fullName evidence="2">F-box domain-containing protein</fullName>
    </recommendedName>
</protein>
<reference evidence="3" key="2">
    <citation type="submission" date="2021-08" db="EMBL/GenBank/DDBJ databases">
        <authorList>
            <person name="Gostincar C."/>
            <person name="Sun X."/>
            <person name="Song Z."/>
            <person name="Gunde-Cimerman N."/>
        </authorList>
    </citation>
    <scope>NUCLEOTIDE SEQUENCE</scope>
    <source>
        <strain evidence="3">EXF-9911</strain>
    </source>
</reference>
<dbReference type="OrthoDB" id="3933929at2759"/>
<evidence type="ECO:0000313" key="3">
    <source>
        <dbReference type="EMBL" id="KAG9691105.1"/>
    </source>
</evidence>